<comment type="similarity">
    <text evidence="2">Belongs to the autoinducer-2 exporter (AI-2E) (TC 2.A.86) family.</text>
</comment>
<feature type="transmembrane region" description="Helical" evidence="8">
    <location>
        <begin position="7"/>
        <end position="28"/>
    </location>
</feature>
<dbReference type="Pfam" id="PF01594">
    <property type="entry name" value="AI-2E_transport"/>
    <property type="match status" value="1"/>
</dbReference>
<sequence>MSERNNTVNISTLTILKVALILLFIWFLFEIREIVLLLIISIIIASAIDPLADFLQRNKIPRGLSVLVVYALFVGVVVLVVYLMVPPINQQFQELSQQDFYQKFTEKVGIYRDSLNSTGIGREISNSIKGLAGSFAGTLFQTTKGVFSGFVSVITVLAVSFYLTAEENGMKNFVKHLTPFKHQAYVLKLVNKIQRKMGAWVLGQLILSTVIFGLTFAGLTFLKIEFALLLALIAGLLEVIPFIGPVIAAIPAIFFAFLQSPALALAVLILYVVVQQLENHVIVPVVMSRSVGLNPVIVILGVLIGGTLGGIMGAIIAIPIISGISVFVVDMMEDNQQNPESTD</sequence>
<keyword evidence="4" id="KW-1003">Cell membrane</keyword>
<dbReference type="EMBL" id="MFEH01000001">
    <property type="protein sequence ID" value="OGE74284.1"/>
    <property type="molecule type" value="Genomic_DNA"/>
</dbReference>
<keyword evidence="3" id="KW-0813">Transport</keyword>
<dbReference type="GO" id="GO:0055085">
    <property type="term" value="P:transmembrane transport"/>
    <property type="evidence" value="ECO:0007669"/>
    <property type="project" value="TreeGrafter"/>
</dbReference>
<dbReference type="PANTHER" id="PTHR21716">
    <property type="entry name" value="TRANSMEMBRANE PROTEIN"/>
    <property type="match status" value="1"/>
</dbReference>
<feature type="transmembrane region" description="Helical" evidence="8">
    <location>
        <begin position="226"/>
        <end position="247"/>
    </location>
</feature>
<keyword evidence="6 8" id="KW-1133">Transmembrane helix</keyword>
<feature type="transmembrane region" description="Helical" evidence="8">
    <location>
        <begin position="145"/>
        <end position="165"/>
    </location>
</feature>
<dbReference type="Proteomes" id="UP000177610">
    <property type="component" value="Unassembled WGS sequence"/>
</dbReference>
<feature type="transmembrane region" description="Helical" evidence="8">
    <location>
        <begin position="296"/>
        <end position="329"/>
    </location>
</feature>
<organism evidence="9 10">
    <name type="scientific">Candidatus Doudnabacteria bacterium RIFCSPHIGHO2_01_FULL_41_86</name>
    <dbReference type="NCBI Taxonomy" id="1817821"/>
    <lineage>
        <taxon>Bacteria</taxon>
        <taxon>Candidatus Doudnaibacteriota</taxon>
    </lineage>
</organism>
<evidence type="ECO:0000256" key="3">
    <source>
        <dbReference type="ARBA" id="ARBA00022448"/>
    </source>
</evidence>
<feature type="transmembrane region" description="Helical" evidence="8">
    <location>
        <begin position="34"/>
        <end position="52"/>
    </location>
</feature>
<dbReference type="PANTHER" id="PTHR21716:SF53">
    <property type="entry name" value="PERMEASE PERM-RELATED"/>
    <property type="match status" value="1"/>
</dbReference>
<evidence type="ECO:0000313" key="9">
    <source>
        <dbReference type="EMBL" id="OGE74284.1"/>
    </source>
</evidence>
<evidence type="ECO:0000256" key="6">
    <source>
        <dbReference type="ARBA" id="ARBA00022989"/>
    </source>
</evidence>
<evidence type="ECO:0000256" key="1">
    <source>
        <dbReference type="ARBA" id="ARBA00004651"/>
    </source>
</evidence>
<comment type="caution">
    <text evidence="9">The sequence shown here is derived from an EMBL/GenBank/DDBJ whole genome shotgun (WGS) entry which is preliminary data.</text>
</comment>
<dbReference type="AlphaFoldDB" id="A0A1F5N9K9"/>
<evidence type="ECO:0000313" key="10">
    <source>
        <dbReference type="Proteomes" id="UP000177610"/>
    </source>
</evidence>
<feature type="transmembrane region" description="Helical" evidence="8">
    <location>
        <begin position="64"/>
        <end position="85"/>
    </location>
</feature>
<name>A0A1F5N9K9_9BACT</name>
<evidence type="ECO:0000256" key="2">
    <source>
        <dbReference type="ARBA" id="ARBA00009773"/>
    </source>
</evidence>
<gene>
    <name evidence="9" type="ORF">A2717_01925</name>
</gene>
<dbReference type="InterPro" id="IPR002549">
    <property type="entry name" value="AI-2E-like"/>
</dbReference>
<accession>A0A1F5N9K9</accession>
<protein>
    <recommendedName>
        <fullName evidence="11">AI-2E family transporter</fullName>
    </recommendedName>
</protein>
<keyword evidence="5 8" id="KW-0812">Transmembrane</keyword>
<feature type="transmembrane region" description="Helical" evidence="8">
    <location>
        <begin position="254"/>
        <end position="274"/>
    </location>
</feature>
<dbReference type="STRING" id="1817821.A2717_01925"/>
<evidence type="ECO:0000256" key="5">
    <source>
        <dbReference type="ARBA" id="ARBA00022692"/>
    </source>
</evidence>
<dbReference type="GO" id="GO:0005886">
    <property type="term" value="C:plasma membrane"/>
    <property type="evidence" value="ECO:0007669"/>
    <property type="project" value="UniProtKB-SubCell"/>
</dbReference>
<evidence type="ECO:0000256" key="8">
    <source>
        <dbReference type="SAM" id="Phobius"/>
    </source>
</evidence>
<comment type="subcellular location">
    <subcellularLocation>
        <location evidence="1">Cell membrane</location>
        <topology evidence="1">Multi-pass membrane protein</topology>
    </subcellularLocation>
</comment>
<feature type="transmembrane region" description="Helical" evidence="8">
    <location>
        <begin position="197"/>
        <end position="220"/>
    </location>
</feature>
<evidence type="ECO:0000256" key="7">
    <source>
        <dbReference type="ARBA" id="ARBA00023136"/>
    </source>
</evidence>
<keyword evidence="7 8" id="KW-0472">Membrane</keyword>
<evidence type="ECO:0000256" key="4">
    <source>
        <dbReference type="ARBA" id="ARBA00022475"/>
    </source>
</evidence>
<proteinExistence type="inferred from homology"/>
<evidence type="ECO:0008006" key="11">
    <source>
        <dbReference type="Google" id="ProtNLM"/>
    </source>
</evidence>
<reference evidence="9 10" key="1">
    <citation type="journal article" date="2016" name="Nat. Commun.">
        <title>Thousands of microbial genomes shed light on interconnected biogeochemical processes in an aquifer system.</title>
        <authorList>
            <person name="Anantharaman K."/>
            <person name="Brown C.T."/>
            <person name="Hug L.A."/>
            <person name="Sharon I."/>
            <person name="Castelle C.J."/>
            <person name="Probst A.J."/>
            <person name="Thomas B.C."/>
            <person name="Singh A."/>
            <person name="Wilkins M.J."/>
            <person name="Karaoz U."/>
            <person name="Brodie E.L."/>
            <person name="Williams K.H."/>
            <person name="Hubbard S.S."/>
            <person name="Banfield J.F."/>
        </authorList>
    </citation>
    <scope>NUCLEOTIDE SEQUENCE [LARGE SCALE GENOMIC DNA]</scope>
</reference>